<keyword evidence="2" id="KW-1185">Reference proteome</keyword>
<dbReference type="AlphaFoldDB" id="A0A1C0ALT2"/>
<name>A0A1C0ALT2_9ACTN</name>
<dbReference type="RefSeq" id="WP_068751509.1">
    <property type="nucleotide sequence ID" value="NZ_MBQD01000021.1"/>
</dbReference>
<evidence type="ECO:0008006" key="3">
    <source>
        <dbReference type="Google" id="ProtNLM"/>
    </source>
</evidence>
<dbReference type="InterPro" id="IPR021391">
    <property type="entry name" value="DUF3027"/>
</dbReference>
<sequence>MAKLKLDAVTAAAVDLARAAAVEAGGDDAVGEHLGVIAEDGERVVTHSFASLVPGYSDWYWAVTLVRAARAKAPTVNEAVLLPRPDALLAPAWVPWEDRIGPGDIAPGMLMATPDNDPRLEPGFAATDLPVDADNADWVQLRTTVAELGLGRPRVLSRYGRDEAAERWLAGPPGPNDEGSKEAPAPCMTCGYFVALRGSLGTLFGACTNQYSPWDAHVVSLEHGCGGHSDVVAAERAKELPEPAFDTIGIDQTLFD</sequence>
<organism evidence="1 2">
    <name type="scientific">Tessaracoccus lapidicaptus</name>
    <dbReference type="NCBI Taxonomy" id="1427523"/>
    <lineage>
        <taxon>Bacteria</taxon>
        <taxon>Bacillati</taxon>
        <taxon>Actinomycetota</taxon>
        <taxon>Actinomycetes</taxon>
        <taxon>Propionibacteriales</taxon>
        <taxon>Propionibacteriaceae</taxon>
        <taxon>Tessaracoccus</taxon>
    </lineage>
</organism>
<gene>
    <name evidence="1" type="ORF">BCR15_03670</name>
</gene>
<dbReference type="EMBL" id="MBQD01000021">
    <property type="protein sequence ID" value="OCL33751.1"/>
    <property type="molecule type" value="Genomic_DNA"/>
</dbReference>
<protein>
    <recommendedName>
        <fullName evidence="3">DUF3027 domain-containing protein</fullName>
    </recommendedName>
</protein>
<dbReference type="Pfam" id="PF11228">
    <property type="entry name" value="DUF3027"/>
    <property type="match status" value="1"/>
</dbReference>
<evidence type="ECO:0000313" key="2">
    <source>
        <dbReference type="Proteomes" id="UP000093501"/>
    </source>
</evidence>
<proteinExistence type="predicted"/>
<evidence type="ECO:0000313" key="1">
    <source>
        <dbReference type="EMBL" id="OCL33751.1"/>
    </source>
</evidence>
<dbReference type="Proteomes" id="UP000093501">
    <property type="component" value="Unassembled WGS sequence"/>
</dbReference>
<comment type="caution">
    <text evidence="1">The sequence shown here is derived from an EMBL/GenBank/DDBJ whole genome shotgun (WGS) entry which is preliminary data.</text>
</comment>
<reference evidence="2" key="1">
    <citation type="submission" date="2016-07" db="EMBL/GenBank/DDBJ databases">
        <authorList>
            <person name="Florea S."/>
            <person name="Webb J.S."/>
            <person name="Jaromczyk J."/>
            <person name="Schardl C.L."/>
        </authorList>
    </citation>
    <scope>NUCLEOTIDE SEQUENCE [LARGE SCALE GENOMIC DNA]</scope>
    <source>
        <strain evidence="2">IPBSL-7</strain>
    </source>
</reference>
<accession>A0A1C0ALT2</accession>